<evidence type="ECO:0000313" key="2">
    <source>
        <dbReference type="Proteomes" id="UP000651120"/>
    </source>
</evidence>
<name>A0A832SZU0_9CREN</name>
<evidence type="ECO:0000313" key="1">
    <source>
        <dbReference type="EMBL" id="HII46657.1"/>
    </source>
</evidence>
<organism evidence="1 2">
    <name type="scientific">Pyrobaculum aerophilum</name>
    <dbReference type="NCBI Taxonomy" id="13773"/>
    <lineage>
        <taxon>Archaea</taxon>
        <taxon>Thermoproteota</taxon>
        <taxon>Thermoprotei</taxon>
        <taxon>Thermoproteales</taxon>
        <taxon>Thermoproteaceae</taxon>
        <taxon>Pyrobaculum</taxon>
    </lineage>
</organism>
<reference evidence="1" key="1">
    <citation type="journal article" date="2020" name="bioRxiv">
        <title>A rank-normalized archaeal taxonomy based on genome phylogeny resolves widespread incomplete and uneven classifications.</title>
        <authorList>
            <person name="Rinke C."/>
            <person name="Chuvochina M."/>
            <person name="Mussig A.J."/>
            <person name="Chaumeil P.-A."/>
            <person name="Waite D.W."/>
            <person name="Whitman W.B."/>
            <person name="Parks D.H."/>
            <person name="Hugenholtz P."/>
        </authorList>
    </citation>
    <scope>NUCLEOTIDE SEQUENCE</scope>
    <source>
        <strain evidence="1">UBA8839</strain>
    </source>
</reference>
<comment type="caution">
    <text evidence="1">The sequence shown here is derived from an EMBL/GenBank/DDBJ whole genome shotgun (WGS) entry which is preliminary data.</text>
</comment>
<sequence>MERLYLYIQHCENESCVRDEVAVLLKGRKEVPFDICGYRLRADVVADGEAYEVKLDAEPYDGIGQAIALKAAGYKPHLVHVLKKRADLFELYVNFLKELRLDFCTHVIAVDGRYWGLCP</sequence>
<dbReference type="GeneID" id="1464815"/>
<dbReference type="AlphaFoldDB" id="A0A832SZU0"/>
<protein>
    <submittedName>
        <fullName evidence="1">Uncharacterized protein</fullName>
    </submittedName>
</protein>
<dbReference type="EMBL" id="DUJP01000018">
    <property type="protein sequence ID" value="HII46657.1"/>
    <property type="molecule type" value="Genomic_DNA"/>
</dbReference>
<dbReference type="RefSeq" id="WP_011007071.1">
    <property type="nucleotide sequence ID" value="NZ_DAIOPL010000042.1"/>
</dbReference>
<dbReference type="OMA" id="QHCENES"/>
<dbReference type="Proteomes" id="UP000651120">
    <property type="component" value="Unassembled WGS sequence"/>
</dbReference>
<accession>A0A832SZU0</accession>
<proteinExistence type="predicted"/>
<gene>
    <name evidence="1" type="ORF">HA333_04180</name>
</gene>